<evidence type="ECO:0000259" key="10">
    <source>
        <dbReference type="PROSITE" id="PS50011"/>
    </source>
</evidence>
<dbReference type="Gene3D" id="1.10.510.10">
    <property type="entry name" value="Transferase(Phosphotransferase) domain 1"/>
    <property type="match status" value="1"/>
</dbReference>
<dbReference type="STRING" id="546874.SAMN04488544_1435"/>
<protein>
    <recommendedName>
        <fullName evidence="1">non-specific serine/threonine protein kinase</fullName>
        <ecNumber evidence="1">2.7.11.1</ecNumber>
    </recommendedName>
</protein>
<dbReference type="PROSITE" id="PS00107">
    <property type="entry name" value="PROTEIN_KINASE_ATP"/>
    <property type="match status" value="1"/>
</dbReference>
<dbReference type="InterPro" id="IPR008271">
    <property type="entry name" value="Ser/Thr_kinase_AS"/>
</dbReference>
<keyword evidence="9" id="KW-1133">Transmembrane helix</keyword>
<proteinExistence type="predicted"/>
<gene>
    <name evidence="11" type="ORF">SAMN04488544_1435</name>
</gene>
<evidence type="ECO:0000313" key="11">
    <source>
        <dbReference type="EMBL" id="SDU88458.1"/>
    </source>
</evidence>
<feature type="region of interest" description="Disordered" evidence="8">
    <location>
        <begin position="376"/>
        <end position="450"/>
    </location>
</feature>
<feature type="compositionally biased region" description="Low complexity" evidence="8">
    <location>
        <begin position="395"/>
        <end position="445"/>
    </location>
</feature>
<keyword evidence="9" id="KW-0812">Transmembrane</keyword>
<keyword evidence="5 11" id="KW-0418">Kinase</keyword>
<dbReference type="InterPro" id="IPR000719">
    <property type="entry name" value="Prot_kinase_dom"/>
</dbReference>
<feature type="compositionally biased region" description="Low complexity" evidence="8">
    <location>
        <begin position="335"/>
        <end position="344"/>
    </location>
</feature>
<keyword evidence="2 11" id="KW-0723">Serine/threonine-protein kinase</keyword>
<sequence>MAEPQTLLADRYRLVRQVGRGGMGVVWEARDERLERPVAVKQLRPQVGLAPEEADLAKRRAMREARITARLHHRNAVPVFDVVEHEGQPCLVMQFVPSVPLSSRLREGGPLDVPETAAVGAQVASALAAAHQLGIVHRDVKPGNVLLADDGTAMISDFGISHALGDATLTSTGLVHGTLAYLAPEVARGASSSSASDVFSLGATLYAALEGGPPFGTDSNAIALLHRVASGEFAVPEHAGPLEPVLMEMLRADPGSRPTMADVSARLSAVGAEAPESGSASEPGAEATLALPDQETPVAPEEVWTTQVRSRRRRQGPSVVPVTEQLNEQPDDQLPDAASAAPAGADRRRRGPVVALALLVVGLVVVGAVVVAGQLGGRGSGVAADPATSRPPQRSASSDASGSAGPGSGSTTSSAASTPGRSPSPSASATSASSTASLTATPSSGRPTAAELEDAVTRYYALVPDDTDEAWPLLTASYQRTTSGGRASYDRFWGQVDSVSVSKVDATPPSGVEATVTYRRSSGTAVERTSFRLVRDDGVLKIDGSTVLGRG</sequence>
<dbReference type="PANTHER" id="PTHR43289:SF6">
    <property type="entry name" value="SERINE_THREONINE-PROTEIN KINASE NEKL-3"/>
    <property type="match status" value="1"/>
</dbReference>
<evidence type="ECO:0000313" key="12">
    <source>
        <dbReference type="Proteomes" id="UP000198825"/>
    </source>
</evidence>
<keyword evidence="9" id="KW-0472">Membrane</keyword>
<reference evidence="12" key="1">
    <citation type="submission" date="2016-10" db="EMBL/GenBank/DDBJ databases">
        <authorList>
            <person name="Varghese N."/>
            <person name="Submissions S."/>
        </authorList>
    </citation>
    <scope>NUCLEOTIDE SEQUENCE [LARGE SCALE GENOMIC DNA]</scope>
    <source>
        <strain evidence="12">DSM 21743</strain>
    </source>
</reference>
<evidence type="ECO:0000256" key="6">
    <source>
        <dbReference type="ARBA" id="ARBA00022840"/>
    </source>
</evidence>
<keyword evidence="12" id="KW-1185">Reference proteome</keyword>
<dbReference type="AlphaFoldDB" id="A0A1H2M686"/>
<dbReference type="Proteomes" id="UP000198825">
    <property type="component" value="Chromosome I"/>
</dbReference>
<keyword evidence="3" id="KW-0808">Transferase</keyword>
<dbReference type="SMART" id="SM00220">
    <property type="entry name" value="S_TKc"/>
    <property type="match status" value="1"/>
</dbReference>
<evidence type="ECO:0000256" key="4">
    <source>
        <dbReference type="ARBA" id="ARBA00022741"/>
    </source>
</evidence>
<dbReference type="CDD" id="cd14014">
    <property type="entry name" value="STKc_PknB_like"/>
    <property type="match status" value="1"/>
</dbReference>
<dbReference type="InterPro" id="IPR017441">
    <property type="entry name" value="Protein_kinase_ATP_BS"/>
</dbReference>
<feature type="domain" description="Protein kinase" evidence="10">
    <location>
        <begin position="12"/>
        <end position="270"/>
    </location>
</feature>
<feature type="region of interest" description="Disordered" evidence="8">
    <location>
        <begin position="290"/>
        <end position="348"/>
    </location>
</feature>
<feature type="binding site" evidence="7">
    <location>
        <position position="41"/>
    </location>
    <ligand>
        <name>ATP</name>
        <dbReference type="ChEBI" id="CHEBI:30616"/>
    </ligand>
</feature>
<organism evidence="11 12">
    <name type="scientific">Microlunatus sagamiharensis</name>
    <dbReference type="NCBI Taxonomy" id="546874"/>
    <lineage>
        <taxon>Bacteria</taxon>
        <taxon>Bacillati</taxon>
        <taxon>Actinomycetota</taxon>
        <taxon>Actinomycetes</taxon>
        <taxon>Propionibacteriales</taxon>
        <taxon>Propionibacteriaceae</taxon>
        <taxon>Microlunatus</taxon>
    </lineage>
</organism>
<accession>A0A1H2M686</accession>
<evidence type="ECO:0000256" key="1">
    <source>
        <dbReference type="ARBA" id="ARBA00012513"/>
    </source>
</evidence>
<dbReference type="OrthoDB" id="9762169at2"/>
<dbReference type="Pfam" id="PF00069">
    <property type="entry name" value="Pkinase"/>
    <property type="match status" value="1"/>
</dbReference>
<evidence type="ECO:0000256" key="9">
    <source>
        <dbReference type="SAM" id="Phobius"/>
    </source>
</evidence>
<dbReference type="RefSeq" id="WP_091073845.1">
    <property type="nucleotide sequence ID" value="NZ_LT629799.1"/>
</dbReference>
<evidence type="ECO:0000256" key="3">
    <source>
        <dbReference type="ARBA" id="ARBA00022679"/>
    </source>
</evidence>
<dbReference type="GO" id="GO:0005524">
    <property type="term" value="F:ATP binding"/>
    <property type="evidence" value="ECO:0007669"/>
    <property type="project" value="UniProtKB-UniRule"/>
</dbReference>
<evidence type="ECO:0000256" key="5">
    <source>
        <dbReference type="ARBA" id="ARBA00022777"/>
    </source>
</evidence>
<dbReference type="PROSITE" id="PS00108">
    <property type="entry name" value="PROTEIN_KINASE_ST"/>
    <property type="match status" value="1"/>
</dbReference>
<dbReference type="GO" id="GO:0004674">
    <property type="term" value="F:protein serine/threonine kinase activity"/>
    <property type="evidence" value="ECO:0007669"/>
    <property type="project" value="UniProtKB-KW"/>
</dbReference>
<dbReference type="SUPFAM" id="SSF56112">
    <property type="entry name" value="Protein kinase-like (PK-like)"/>
    <property type="match status" value="1"/>
</dbReference>
<dbReference type="Gene3D" id="3.30.200.20">
    <property type="entry name" value="Phosphorylase Kinase, domain 1"/>
    <property type="match status" value="1"/>
</dbReference>
<dbReference type="PANTHER" id="PTHR43289">
    <property type="entry name" value="MITOGEN-ACTIVATED PROTEIN KINASE KINASE KINASE 20-RELATED"/>
    <property type="match status" value="1"/>
</dbReference>
<dbReference type="InterPro" id="IPR011009">
    <property type="entry name" value="Kinase-like_dom_sf"/>
</dbReference>
<dbReference type="PROSITE" id="PS50011">
    <property type="entry name" value="PROTEIN_KINASE_DOM"/>
    <property type="match status" value="1"/>
</dbReference>
<evidence type="ECO:0000256" key="7">
    <source>
        <dbReference type="PROSITE-ProRule" id="PRU10141"/>
    </source>
</evidence>
<dbReference type="EC" id="2.7.11.1" evidence="1"/>
<evidence type="ECO:0000256" key="2">
    <source>
        <dbReference type="ARBA" id="ARBA00022527"/>
    </source>
</evidence>
<feature type="transmembrane region" description="Helical" evidence="9">
    <location>
        <begin position="353"/>
        <end position="373"/>
    </location>
</feature>
<evidence type="ECO:0000256" key="8">
    <source>
        <dbReference type="SAM" id="MobiDB-lite"/>
    </source>
</evidence>
<dbReference type="EMBL" id="LT629799">
    <property type="protein sequence ID" value="SDU88458.1"/>
    <property type="molecule type" value="Genomic_DNA"/>
</dbReference>
<keyword evidence="4 7" id="KW-0547">Nucleotide-binding</keyword>
<name>A0A1H2M686_9ACTN</name>
<keyword evidence="6 7" id="KW-0067">ATP-binding</keyword>